<dbReference type="STRING" id="1187848.A1QO_07750"/>
<dbReference type="OrthoDB" id="5767052at2"/>
<evidence type="ECO:0008006" key="4">
    <source>
        <dbReference type="Google" id="ProtNLM"/>
    </source>
</evidence>
<dbReference type="PROSITE" id="PS51257">
    <property type="entry name" value="PROKAR_LIPOPROTEIN"/>
    <property type="match status" value="1"/>
</dbReference>
<evidence type="ECO:0000313" key="3">
    <source>
        <dbReference type="Proteomes" id="UP000094741"/>
    </source>
</evidence>
<accession>A0A1E5BFC9</accession>
<organism evidence="2 3">
    <name type="scientific">Vibrio genomosp. F10 str. ZF-129</name>
    <dbReference type="NCBI Taxonomy" id="1187848"/>
    <lineage>
        <taxon>Bacteria</taxon>
        <taxon>Pseudomonadati</taxon>
        <taxon>Pseudomonadota</taxon>
        <taxon>Gammaproteobacteria</taxon>
        <taxon>Vibrionales</taxon>
        <taxon>Vibrionaceae</taxon>
        <taxon>Vibrio</taxon>
    </lineage>
</organism>
<dbReference type="Proteomes" id="UP000094741">
    <property type="component" value="Unassembled WGS sequence"/>
</dbReference>
<evidence type="ECO:0000313" key="2">
    <source>
        <dbReference type="EMBL" id="OEE34502.1"/>
    </source>
</evidence>
<keyword evidence="1" id="KW-0175">Coiled coil</keyword>
<sequence>MRSAVIVLVCMLLMSCGTKFAYRNVDWFILEYLDDFVDLTGDQDDILTLQIQQLKDWHKKEELPLYEAHIDSLLLISPDTLTPDAIAQHFKKIEQHSERLLTRVAPDLYSLIQTLTDEQVEQLLENLSKRHEEYRNKYQDLSEQEIHARYQERIGDRVETWLGRLNNEQQKIVDRWSKDLRISAYEWMAYQTRMREEWRRLLDKRDELSYFQPNFHRLLFESDQYFSPELKDMIEHNRSVSQRYIVELFKTMSDKQLKRFRSELVEWKEIVADLQTP</sequence>
<dbReference type="Pfam" id="PF19795">
    <property type="entry name" value="DUF6279"/>
    <property type="match status" value="1"/>
</dbReference>
<dbReference type="InterPro" id="IPR016875">
    <property type="entry name" value="UCP028200"/>
</dbReference>
<gene>
    <name evidence="2" type="ORF">A1QO_07750</name>
</gene>
<dbReference type="AlphaFoldDB" id="A0A1E5BFC9"/>
<dbReference type="PIRSF" id="PIRSF028200">
    <property type="entry name" value="UCP028200"/>
    <property type="match status" value="1"/>
</dbReference>
<dbReference type="eggNOG" id="ENOG5032RT1">
    <property type="taxonomic scope" value="Bacteria"/>
</dbReference>
<feature type="coiled-coil region" evidence="1">
    <location>
        <begin position="117"/>
        <end position="144"/>
    </location>
</feature>
<comment type="caution">
    <text evidence="2">The sequence shown here is derived from an EMBL/GenBank/DDBJ whole genome shotgun (WGS) entry which is preliminary data.</text>
</comment>
<dbReference type="EMBL" id="AJYQ02000090">
    <property type="protein sequence ID" value="OEE34502.1"/>
    <property type="molecule type" value="Genomic_DNA"/>
</dbReference>
<dbReference type="RefSeq" id="WP_017041635.1">
    <property type="nucleotide sequence ID" value="NZ_AJYQ02000090.1"/>
</dbReference>
<name>A0A1E5BFC9_9VIBR</name>
<evidence type="ECO:0000256" key="1">
    <source>
        <dbReference type="SAM" id="Coils"/>
    </source>
</evidence>
<reference evidence="2 3" key="1">
    <citation type="journal article" date="2012" name="Science">
        <title>Ecological populations of bacteria act as socially cohesive units of antibiotic production and resistance.</title>
        <authorList>
            <person name="Cordero O.X."/>
            <person name="Wildschutte H."/>
            <person name="Kirkup B."/>
            <person name="Proehl S."/>
            <person name="Ngo L."/>
            <person name="Hussain F."/>
            <person name="Le Roux F."/>
            <person name="Mincer T."/>
            <person name="Polz M.F."/>
        </authorList>
    </citation>
    <scope>NUCLEOTIDE SEQUENCE [LARGE SCALE GENOMIC DNA]</scope>
    <source>
        <strain evidence="2 3">ZF-129</strain>
    </source>
</reference>
<protein>
    <recommendedName>
        <fullName evidence="4">DNA polymerase III subunit alpha</fullName>
    </recommendedName>
</protein>
<proteinExistence type="predicted"/>